<organism evidence="3 4">
    <name type="scientific">Globicatella sulfidifaciens</name>
    <dbReference type="NCBI Taxonomy" id="136093"/>
    <lineage>
        <taxon>Bacteria</taxon>
        <taxon>Bacillati</taxon>
        <taxon>Bacillota</taxon>
        <taxon>Bacilli</taxon>
        <taxon>Lactobacillales</taxon>
        <taxon>Aerococcaceae</taxon>
        <taxon>Globicatella</taxon>
    </lineage>
</organism>
<evidence type="ECO:0000313" key="4">
    <source>
        <dbReference type="Proteomes" id="UP000541058"/>
    </source>
</evidence>
<dbReference type="RefSeq" id="WP_276650011.1">
    <property type="nucleotide sequence ID" value="NZ_JAAYSM010000405.1"/>
</dbReference>
<evidence type="ECO:0000313" key="3">
    <source>
        <dbReference type="EMBL" id="NLJ19453.1"/>
    </source>
</evidence>
<protein>
    <submittedName>
        <fullName evidence="3">DUF2326 domain-containing protein</fullName>
    </submittedName>
</protein>
<evidence type="ECO:0000256" key="1">
    <source>
        <dbReference type="SAM" id="Coils"/>
    </source>
</evidence>
<dbReference type="EMBL" id="JAAYSM010000405">
    <property type="protein sequence ID" value="NLJ19453.1"/>
    <property type="molecule type" value="Genomic_DNA"/>
</dbReference>
<proteinExistence type="predicted"/>
<dbReference type="Proteomes" id="UP000541058">
    <property type="component" value="Unassembled WGS sequence"/>
</dbReference>
<dbReference type="InterPro" id="IPR027417">
    <property type="entry name" value="P-loop_NTPase"/>
</dbReference>
<gene>
    <name evidence="3" type="ORF">GX355_11410</name>
</gene>
<feature type="coiled-coil region" evidence="1">
    <location>
        <begin position="351"/>
        <end position="409"/>
    </location>
</feature>
<reference evidence="3 4" key="1">
    <citation type="journal article" date="2020" name="Biotechnol. Biofuels">
        <title>New insights from the biogas microbiome by comprehensive genome-resolved metagenomics of nearly 1600 species originating from multiple anaerobic digesters.</title>
        <authorList>
            <person name="Campanaro S."/>
            <person name="Treu L."/>
            <person name="Rodriguez-R L.M."/>
            <person name="Kovalovszki A."/>
            <person name="Ziels R.M."/>
            <person name="Maus I."/>
            <person name="Zhu X."/>
            <person name="Kougias P.G."/>
            <person name="Basile A."/>
            <person name="Luo G."/>
            <person name="Schluter A."/>
            <person name="Konstantinidis K.T."/>
            <person name="Angelidaki I."/>
        </authorList>
    </citation>
    <scope>NUCLEOTIDE SEQUENCE [LARGE SCALE GENOMIC DNA]</scope>
    <source>
        <strain evidence="3">AS23ysBPME_34</strain>
    </source>
</reference>
<dbReference type="InterPro" id="IPR018760">
    <property type="entry name" value="DUF2326"/>
</dbReference>
<comment type="caution">
    <text evidence="3">The sequence shown here is derived from an EMBL/GenBank/DDBJ whole genome shotgun (WGS) entry which is preliminary data.</text>
</comment>
<feature type="domain" description="DUF2326" evidence="2">
    <location>
        <begin position="425"/>
        <end position="535"/>
    </location>
</feature>
<dbReference type="AlphaFoldDB" id="A0A7X8H162"/>
<name>A0A7X8H162_9LACT</name>
<evidence type="ECO:0000259" key="2">
    <source>
        <dbReference type="Pfam" id="PF10088"/>
    </source>
</evidence>
<dbReference type="Gene3D" id="3.40.50.300">
    <property type="entry name" value="P-loop containing nucleotide triphosphate hydrolases"/>
    <property type="match status" value="1"/>
</dbReference>
<sequence length="543" mass="63615">MLIMIQCDKFSPEHQHIQFNPGLNTVLGSSLGSNAIGKSTFLWIIDYVFGGNNYYSINKDISEEIGPHRIYFNFEFNNQTFYFYRDTDNPGYVYQTDYQSYVIKKLSIEEYKKFLYTKYNIGVSALKLDDITTRFYRIYGRENTLEKYPLLTKPREKDEQAVNFLMKLFGYNDILLAIKNMEENIGIKSNQLRTRDVEDIKEDKIENNKQIIQSLQKRLKSLMSDNEENQLSRFGFDTESFERITAIKKDMKNITKQRNKLQSQVIAINNNISNNEFNNANEFNDLKHFFPNINIKAFEEIESFHIKIRAILEEEMNDEIKRLTPIINEFDVEINRLNQKIKDSGFAKKASERVLSQCINISKNIDKLEEENAELIHKMELKNIREKAIKKLKNLIQKQTESLKEMQALINKKLIEVNREVTQEQETAPVLQLSPEKDIYFETPGNTSEGTAYKSLVVYDLSIFELQPIPALIHDSNILKRIEDIHLEKILERYKSTNRQIFIAFDKASSATKNAYKTLDESTILRLSEGNELFGRSWSKQND</sequence>
<dbReference type="Pfam" id="PF10088">
    <property type="entry name" value="DUF2326"/>
    <property type="match status" value="1"/>
</dbReference>
<accession>A0A7X8H162</accession>
<feature type="coiled-coil region" evidence="1">
    <location>
        <begin position="205"/>
        <end position="271"/>
    </location>
</feature>
<keyword evidence="1" id="KW-0175">Coiled coil</keyword>